<dbReference type="STRING" id="6669.E9HZI5"/>
<dbReference type="InterPro" id="IPR024134">
    <property type="entry name" value="SOD_Cu/Zn_/chaperone"/>
</dbReference>
<dbReference type="InParanoid" id="E9HZI5"/>
<dbReference type="GO" id="GO:0005507">
    <property type="term" value="F:copper ion binding"/>
    <property type="evidence" value="ECO:0000318"/>
    <property type="project" value="GO_Central"/>
</dbReference>
<dbReference type="PANTHER" id="PTHR10003">
    <property type="entry name" value="SUPEROXIDE DISMUTASE CU-ZN -RELATED"/>
    <property type="match status" value="1"/>
</dbReference>
<dbReference type="InterPro" id="IPR015819">
    <property type="entry name" value="Lipid_transp_b-sht_shell"/>
</dbReference>
<dbReference type="HOGENOM" id="CLU_923082_0_0_1"/>
<name>E9HZI5_DAPPU</name>
<evidence type="ECO:0000256" key="1">
    <source>
        <dbReference type="SAM" id="SignalP"/>
    </source>
</evidence>
<proteinExistence type="predicted"/>
<organism evidence="3 4">
    <name type="scientific">Daphnia pulex</name>
    <name type="common">Water flea</name>
    <dbReference type="NCBI Taxonomy" id="6669"/>
    <lineage>
        <taxon>Eukaryota</taxon>
        <taxon>Metazoa</taxon>
        <taxon>Ecdysozoa</taxon>
        <taxon>Arthropoda</taxon>
        <taxon>Crustacea</taxon>
        <taxon>Branchiopoda</taxon>
        <taxon>Diplostraca</taxon>
        <taxon>Cladocera</taxon>
        <taxon>Anomopoda</taxon>
        <taxon>Daphniidae</taxon>
        <taxon>Daphnia</taxon>
    </lineage>
</organism>
<dbReference type="InterPro" id="IPR036423">
    <property type="entry name" value="SOD-like_Cu/Zn_dom_sf"/>
</dbReference>
<dbReference type="GO" id="GO:0005319">
    <property type="term" value="F:lipid transporter activity"/>
    <property type="evidence" value="ECO:0007669"/>
    <property type="project" value="InterPro"/>
</dbReference>
<dbReference type="Proteomes" id="UP000000305">
    <property type="component" value="Unassembled WGS sequence"/>
</dbReference>
<evidence type="ECO:0000313" key="4">
    <source>
        <dbReference type="Proteomes" id="UP000000305"/>
    </source>
</evidence>
<dbReference type="SUPFAM" id="SSF56968">
    <property type="entry name" value="Lipovitellin-phosvitin complex, beta-sheet shell regions"/>
    <property type="match status" value="1"/>
</dbReference>
<evidence type="ECO:0000259" key="2">
    <source>
        <dbReference type="Pfam" id="PF00080"/>
    </source>
</evidence>
<dbReference type="GO" id="GO:0004784">
    <property type="term" value="F:superoxide dismutase activity"/>
    <property type="evidence" value="ECO:0000318"/>
    <property type="project" value="GO_Central"/>
</dbReference>
<feature type="signal peptide" evidence="1">
    <location>
        <begin position="1"/>
        <end position="17"/>
    </location>
</feature>
<evidence type="ECO:0000313" key="3">
    <source>
        <dbReference type="EMBL" id="EFX62845.1"/>
    </source>
</evidence>
<keyword evidence="1" id="KW-0732">Signal</keyword>
<sequence length="302" mass="32820">MKLLALFFVIAVGYCIGKSVEGPRRALVNIQGSVGDVSGKLLLEQASINSPVKIRGVIYGLEPGLHAIHAHSGPSMGAQCENVGERLFDAEKRENEKLVGHLGNVKTFTGVPSRTDFSLISSLVSLYENNARSILNEVLVIHSLPDDLSLIAKKNAKDLPESHILACGLILPNKIEASQSIEKESILQGLETPFRIKNIEQRILNGEQSWENVNHPHYGGDARKVASNLNLEGIERPVTVDRLTLENAAPTRKVWMAGYTYEYDYAGWTSTGILGISTKVSGGSIKGRLTIEPVDESTIVVA</sequence>
<dbReference type="GO" id="GO:0019430">
    <property type="term" value="P:removal of superoxide radicals"/>
    <property type="evidence" value="ECO:0000318"/>
    <property type="project" value="GO_Central"/>
</dbReference>
<accession>E9HZI5</accession>
<dbReference type="AlphaFoldDB" id="E9HZI5"/>
<feature type="non-terminal residue" evidence="3">
    <location>
        <position position="1"/>
    </location>
</feature>
<dbReference type="KEGG" id="dpx:DAPPUDRAFT_347667"/>
<dbReference type="EMBL" id="GL733346">
    <property type="protein sequence ID" value="EFX62845.1"/>
    <property type="molecule type" value="Genomic_DNA"/>
</dbReference>
<gene>
    <name evidence="3" type="primary">VTG2N</name>
    <name evidence="3" type="ORF">DAPPUDRAFT_347667</name>
</gene>
<feature type="chain" id="PRO_5003242032" evidence="1">
    <location>
        <begin position="18"/>
        <end position="302"/>
    </location>
</feature>
<dbReference type="SUPFAM" id="SSF49329">
    <property type="entry name" value="Cu,Zn superoxide dismutase-like"/>
    <property type="match status" value="1"/>
</dbReference>
<dbReference type="OrthoDB" id="160294at2759"/>
<keyword evidence="4" id="KW-1185">Reference proteome</keyword>
<protein>
    <submittedName>
        <fullName evidence="3">Vitellogenin fused with superoxide dismutase</fullName>
    </submittedName>
</protein>
<feature type="domain" description="Superoxide dismutase copper/zinc binding" evidence="2">
    <location>
        <begin position="37"/>
        <end position="170"/>
    </location>
</feature>
<dbReference type="Pfam" id="PF00080">
    <property type="entry name" value="Sod_Cu"/>
    <property type="match status" value="1"/>
</dbReference>
<dbReference type="Gene3D" id="2.60.40.200">
    <property type="entry name" value="Superoxide dismutase, copper/zinc binding domain"/>
    <property type="match status" value="1"/>
</dbReference>
<dbReference type="FunFam" id="2.60.40.200:FF:000024">
    <property type="entry name" value="Vitellogenin fused with superoxide dismutase"/>
    <property type="match status" value="1"/>
</dbReference>
<reference evidence="3 4" key="1">
    <citation type="journal article" date="2011" name="Science">
        <title>The ecoresponsive genome of Daphnia pulex.</title>
        <authorList>
            <person name="Colbourne J.K."/>
            <person name="Pfrender M.E."/>
            <person name="Gilbert D."/>
            <person name="Thomas W.K."/>
            <person name="Tucker A."/>
            <person name="Oakley T.H."/>
            <person name="Tokishita S."/>
            <person name="Aerts A."/>
            <person name="Arnold G.J."/>
            <person name="Basu M.K."/>
            <person name="Bauer D.J."/>
            <person name="Caceres C.E."/>
            <person name="Carmel L."/>
            <person name="Casola C."/>
            <person name="Choi J.H."/>
            <person name="Detter J.C."/>
            <person name="Dong Q."/>
            <person name="Dusheyko S."/>
            <person name="Eads B.D."/>
            <person name="Frohlich T."/>
            <person name="Geiler-Samerotte K.A."/>
            <person name="Gerlach D."/>
            <person name="Hatcher P."/>
            <person name="Jogdeo S."/>
            <person name="Krijgsveld J."/>
            <person name="Kriventseva E.V."/>
            <person name="Kultz D."/>
            <person name="Laforsch C."/>
            <person name="Lindquist E."/>
            <person name="Lopez J."/>
            <person name="Manak J.R."/>
            <person name="Muller J."/>
            <person name="Pangilinan J."/>
            <person name="Patwardhan R.P."/>
            <person name="Pitluck S."/>
            <person name="Pritham E.J."/>
            <person name="Rechtsteiner A."/>
            <person name="Rho M."/>
            <person name="Rogozin I.B."/>
            <person name="Sakarya O."/>
            <person name="Salamov A."/>
            <person name="Schaack S."/>
            <person name="Shapiro H."/>
            <person name="Shiga Y."/>
            <person name="Skalitzky C."/>
            <person name="Smith Z."/>
            <person name="Souvorov A."/>
            <person name="Sung W."/>
            <person name="Tang Z."/>
            <person name="Tsuchiya D."/>
            <person name="Tu H."/>
            <person name="Vos H."/>
            <person name="Wang M."/>
            <person name="Wolf Y.I."/>
            <person name="Yamagata H."/>
            <person name="Yamada T."/>
            <person name="Ye Y."/>
            <person name="Shaw J.R."/>
            <person name="Andrews J."/>
            <person name="Crease T.J."/>
            <person name="Tang H."/>
            <person name="Lucas S.M."/>
            <person name="Robertson H.M."/>
            <person name="Bork P."/>
            <person name="Koonin E.V."/>
            <person name="Zdobnov E.M."/>
            <person name="Grigoriev I.V."/>
            <person name="Lynch M."/>
            <person name="Boore J.L."/>
        </authorList>
    </citation>
    <scope>NUCLEOTIDE SEQUENCE [LARGE SCALE GENOMIC DNA]</scope>
</reference>
<dbReference type="InterPro" id="IPR001424">
    <property type="entry name" value="SOD_Cu_Zn_dom"/>
</dbReference>